<sequence length="220" mass="22884">MSSVTENPGIIRAFRLFRSRAAILSIFVLVAHIVALLAYVHATGTVIAAERAMVPVVWITVAVWLVAHLRERGCQTNTGLFAPIVGVVYFFVLAIIGGVVGLGAETSSLAVEVSTPGWGPVVLGSLPPIRIVLLPFKVIGYIGLSYGVYRAVAATSRGAVAGILGLFACVSCTLPLIATAGSFLTGTTLALQTGEFTYDIATGVFVLTAVLLVVGVPTEQ</sequence>
<keyword evidence="1" id="KW-0472">Membrane</keyword>
<organism evidence="2 3">
    <name type="scientific">Halovenus rubra</name>
    <dbReference type="NCBI Taxonomy" id="869890"/>
    <lineage>
        <taxon>Archaea</taxon>
        <taxon>Methanobacteriati</taxon>
        <taxon>Methanobacteriota</taxon>
        <taxon>Stenosarchaea group</taxon>
        <taxon>Halobacteria</taxon>
        <taxon>Halobacteriales</taxon>
        <taxon>Haloarculaceae</taxon>
        <taxon>Halovenus</taxon>
    </lineage>
</organism>
<gene>
    <name evidence="2" type="ORF">ACFQJ7_04585</name>
</gene>
<feature type="transmembrane region" description="Helical" evidence="1">
    <location>
        <begin position="52"/>
        <end position="69"/>
    </location>
</feature>
<dbReference type="InterPro" id="IPR055968">
    <property type="entry name" value="DUF7546"/>
</dbReference>
<dbReference type="Proteomes" id="UP001596414">
    <property type="component" value="Unassembled WGS sequence"/>
</dbReference>
<keyword evidence="1" id="KW-0812">Transmembrane</keyword>
<comment type="caution">
    <text evidence="2">The sequence shown here is derived from an EMBL/GenBank/DDBJ whole genome shotgun (WGS) entry which is preliminary data.</text>
</comment>
<proteinExistence type="predicted"/>
<dbReference type="Pfam" id="PF24412">
    <property type="entry name" value="DUF7546"/>
    <property type="match status" value="1"/>
</dbReference>
<accession>A0ABD5X669</accession>
<feature type="transmembrane region" description="Helical" evidence="1">
    <location>
        <begin position="196"/>
        <end position="216"/>
    </location>
</feature>
<keyword evidence="1" id="KW-1133">Transmembrane helix</keyword>
<feature type="transmembrane region" description="Helical" evidence="1">
    <location>
        <begin position="81"/>
        <end position="104"/>
    </location>
</feature>
<evidence type="ECO:0000256" key="1">
    <source>
        <dbReference type="SAM" id="Phobius"/>
    </source>
</evidence>
<dbReference type="EMBL" id="JBHSZQ010000004">
    <property type="protein sequence ID" value="MFC7125316.1"/>
    <property type="molecule type" value="Genomic_DNA"/>
</dbReference>
<name>A0ABD5X669_9EURY</name>
<feature type="transmembrane region" description="Helical" evidence="1">
    <location>
        <begin position="129"/>
        <end position="149"/>
    </location>
</feature>
<dbReference type="AlphaFoldDB" id="A0ABD5X669"/>
<feature type="transmembrane region" description="Helical" evidence="1">
    <location>
        <begin position="161"/>
        <end position="184"/>
    </location>
</feature>
<evidence type="ECO:0000313" key="3">
    <source>
        <dbReference type="Proteomes" id="UP001596414"/>
    </source>
</evidence>
<evidence type="ECO:0000313" key="2">
    <source>
        <dbReference type="EMBL" id="MFC7125316.1"/>
    </source>
</evidence>
<dbReference type="RefSeq" id="WP_267636310.1">
    <property type="nucleotide sequence ID" value="NZ_JAODIY010000004.1"/>
</dbReference>
<feature type="transmembrane region" description="Helical" evidence="1">
    <location>
        <begin position="21"/>
        <end position="40"/>
    </location>
</feature>
<reference evidence="2 3" key="1">
    <citation type="journal article" date="2014" name="Int. J. Syst. Evol. Microbiol.">
        <title>Complete genome sequence of Corynebacterium casei LMG S-19264T (=DSM 44701T), isolated from a smear-ripened cheese.</title>
        <authorList>
            <consortium name="US DOE Joint Genome Institute (JGI-PGF)"/>
            <person name="Walter F."/>
            <person name="Albersmeier A."/>
            <person name="Kalinowski J."/>
            <person name="Ruckert C."/>
        </authorList>
    </citation>
    <scope>NUCLEOTIDE SEQUENCE [LARGE SCALE GENOMIC DNA]</scope>
    <source>
        <strain evidence="2 3">CGMCC 4.7215</strain>
    </source>
</reference>
<protein>
    <submittedName>
        <fullName evidence="2">Uncharacterized protein</fullName>
    </submittedName>
</protein>